<dbReference type="OMA" id="DIYWGFI"/>
<feature type="transmembrane region" description="Helical" evidence="1">
    <location>
        <begin position="15"/>
        <end position="33"/>
    </location>
</feature>
<evidence type="ECO:0000313" key="3">
    <source>
        <dbReference type="Proteomes" id="UP000053911"/>
    </source>
</evidence>
<dbReference type="GeneID" id="8096288"/>
<keyword evidence="1" id="KW-1133">Transmembrane helix</keyword>
<evidence type="ECO:0000313" key="2">
    <source>
        <dbReference type="EMBL" id="KUK16938.1"/>
    </source>
</evidence>
<dbReference type="Proteomes" id="UP000053911">
    <property type="component" value="Unassembled WGS sequence"/>
</dbReference>
<dbReference type="EMBL" id="LGFD01000046">
    <property type="protein sequence ID" value="KUK16938.1"/>
    <property type="molecule type" value="Genomic_DNA"/>
</dbReference>
<evidence type="ECO:0000256" key="1">
    <source>
        <dbReference type="SAM" id="Phobius"/>
    </source>
</evidence>
<organism evidence="2 3">
    <name type="scientific">Thermococcus sibiricus</name>
    <dbReference type="NCBI Taxonomy" id="172049"/>
    <lineage>
        <taxon>Archaea</taxon>
        <taxon>Methanobacteriati</taxon>
        <taxon>Methanobacteriota</taxon>
        <taxon>Thermococci</taxon>
        <taxon>Thermococcales</taxon>
        <taxon>Thermococcaceae</taxon>
        <taxon>Thermococcus</taxon>
    </lineage>
</organism>
<gene>
    <name evidence="2" type="ORF">XD54_1768</name>
</gene>
<dbReference type="AlphaFoldDB" id="A0A101EKA9"/>
<keyword evidence="1" id="KW-0812">Transmembrane</keyword>
<protein>
    <submittedName>
        <fullName evidence="2">Membrane-bound hydrogenase MBH 2, subunit Mbh2I (Na+/H+ transporter subunit)</fullName>
    </submittedName>
</protein>
<proteinExistence type="predicted"/>
<name>A0A101EKA9_9EURY</name>
<keyword evidence="1" id="KW-0472">Membrane</keyword>
<feature type="transmembrane region" description="Helical" evidence="1">
    <location>
        <begin position="94"/>
        <end position="112"/>
    </location>
</feature>
<dbReference type="PATRIC" id="fig|172049.5.peg.1723"/>
<reference evidence="3" key="1">
    <citation type="journal article" date="2015" name="MBio">
        <title>Genome-Resolved Metagenomic Analysis Reveals Roles for Candidate Phyla and Other Microbial Community Members in Biogeochemical Transformations in Oil Reservoirs.</title>
        <authorList>
            <person name="Hu P."/>
            <person name="Tom L."/>
            <person name="Singh A."/>
            <person name="Thomas B.C."/>
            <person name="Baker B.J."/>
            <person name="Piceno Y.M."/>
            <person name="Andersen G.L."/>
            <person name="Banfield J.F."/>
        </authorList>
    </citation>
    <scope>NUCLEOTIDE SEQUENCE [LARGE SCALE GENOMIC DNA]</scope>
</reference>
<accession>A0A101EKA9</accession>
<comment type="caution">
    <text evidence="2">The sequence shown here is derived from an EMBL/GenBank/DDBJ whole genome shotgun (WGS) entry which is preliminary data.</text>
</comment>
<dbReference type="RefSeq" id="WP_015849560.1">
    <property type="nucleotide sequence ID" value="NZ_LGFD01000046.1"/>
</dbReference>
<sequence>MSFTLTTPSGFWNPLFWVIFLALFGLISYLIYLRGNPSYKKESDQVKPYLSGNIEPTKEKVQVKAGDIYWGFIEALKGYYKVLEAIHTGDIRDYILWYLGVGAIITFILIGGV</sequence>